<evidence type="ECO:0000313" key="4">
    <source>
        <dbReference type="EMBL" id="OIW31114.1"/>
    </source>
</evidence>
<dbReference type="InterPro" id="IPR054464">
    <property type="entry name" value="ULD_fung"/>
</dbReference>
<feature type="repeat" description="ANK" evidence="1">
    <location>
        <begin position="661"/>
        <end position="687"/>
    </location>
</feature>
<organism evidence="4 5">
    <name type="scientific">Coniochaeta ligniaria NRRL 30616</name>
    <dbReference type="NCBI Taxonomy" id="1408157"/>
    <lineage>
        <taxon>Eukaryota</taxon>
        <taxon>Fungi</taxon>
        <taxon>Dikarya</taxon>
        <taxon>Ascomycota</taxon>
        <taxon>Pezizomycotina</taxon>
        <taxon>Sordariomycetes</taxon>
        <taxon>Sordariomycetidae</taxon>
        <taxon>Coniochaetales</taxon>
        <taxon>Coniochaetaceae</taxon>
        <taxon>Coniochaeta</taxon>
    </lineage>
</organism>
<proteinExistence type="predicted"/>
<dbReference type="PROSITE" id="PS50297">
    <property type="entry name" value="ANK_REP_REGION"/>
    <property type="match status" value="1"/>
</dbReference>
<dbReference type="SMART" id="SM00248">
    <property type="entry name" value="ANK"/>
    <property type="match status" value="2"/>
</dbReference>
<evidence type="ECO:0000313" key="5">
    <source>
        <dbReference type="Proteomes" id="UP000182658"/>
    </source>
</evidence>
<name>A0A1J7JTQ0_9PEZI</name>
<sequence>MSFGWSADDCVEGAKLVYKAVNVIVDADKAPDEVQWAEKTSDAIEGSLGHVGTTFSAGQPNNHDGQLKELAQRIAAKEKQHNLKRHKRYGGKLGQDAARHRMRAVPEKLLWAFHGKPDDERHRKDQQGALDALGTNMLAYVVDRQHDHIATTEKVLAQGDAHRNAVIKEASEIGTEMLQKMEETGASVQQQQLVLAGNIEKKLDDISALIQHQTGARRSNEEQLQKYLEGLEPLINKANEILTSQRSSSPAEAPPLNRRSEPGTRRTLSPQAHQVKSSLRASSATGQIETISVLRVYNRSVEFTRQSTGTTSSRAIRSVSANEGGDYLTLLLLILAACCEIGLEMSRYISSQTSKRRGIPAPVSFFLSDNIYFRDALGRDYRLCVDQTKTWEMLHGWLREQFKDCPGSSKVKSGQFFIFDPQDPDRFISATTWRRAVGPRRRFQMGIVYSQNQMSDYCLKCFFGKQEKSLTKGRGEFDVVCPSCGALYSCAALGSLRPTFSTLATSLFKKDEVRPGRRRLPYSIALAQAPLGMRYVTEEFAILVKEPGSDDLDLDLDLDIDLETGSLSARPSWEKESTPTIAYSHWKEEEHNDEPQEEPIAYGPTQDMRREGEEELRDLQHIKTMWVQRDSRLHDAALGGDFSRARELISNGHDPNQKTGQAASPLIAAIVSGSHEIVQLLLDNGADPLLSVQQGHTPVSVAACHATDRVGHLVFPAAFRASYDRPVEFQKAVDRALYESTAKQHEWHDFLLFIGANPTAPCPGPRESAFAKALKAKDVALLNRFIMVLWERRILSRPEAIILAAAVRGEVSLGNNPEPWLRVCCIALAAGDPQVIVREVDKRIRKKPDLYFRLNIGNTSCHPDMQRFWRDCENERKGIVVPPELAGMGT</sequence>
<feature type="domain" description="Ubiquitin-like" evidence="3">
    <location>
        <begin position="369"/>
        <end position="449"/>
    </location>
</feature>
<dbReference type="AlphaFoldDB" id="A0A1J7JTQ0"/>
<gene>
    <name evidence="4" type="ORF">CONLIGDRAFT_300388</name>
</gene>
<dbReference type="InterPro" id="IPR036770">
    <property type="entry name" value="Ankyrin_rpt-contain_sf"/>
</dbReference>
<protein>
    <recommendedName>
        <fullName evidence="3">Ubiquitin-like domain-containing protein</fullName>
    </recommendedName>
</protein>
<keyword evidence="1" id="KW-0040">ANK repeat</keyword>
<dbReference type="STRING" id="1408157.A0A1J7JTQ0"/>
<dbReference type="Pfam" id="PF12796">
    <property type="entry name" value="Ank_2"/>
    <property type="match status" value="1"/>
</dbReference>
<dbReference type="EMBL" id="KV875096">
    <property type="protein sequence ID" value="OIW31114.1"/>
    <property type="molecule type" value="Genomic_DNA"/>
</dbReference>
<dbReference type="PANTHER" id="PTHR38886:SF1">
    <property type="entry name" value="NACHT-NTPASE AND P-LOOP NTPASES N-TERMINAL DOMAIN-CONTAINING PROTEIN"/>
    <property type="match status" value="1"/>
</dbReference>
<dbReference type="SUPFAM" id="SSF48403">
    <property type="entry name" value="Ankyrin repeat"/>
    <property type="match status" value="1"/>
</dbReference>
<keyword evidence="5" id="KW-1185">Reference proteome</keyword>
<accession>A0A1J7JTQ0</accession>
<dbReference type="OrthoDB" id="5225164at2759"/>
<dbReference type="Pfam" id="PF22893">
    <property type="entry name" value="ULD_2"/>
    <property type="match status" value="1"/>
</dbReference>
<feature type="compositionally biased region" description="Polar residues" evidence="2">
    <location>
        <begin position="266"/>
        <end position="281"/>
    </location>
</feature>
<dbReference type="PANTHER" id="PTHR38886">
    <property type="entry name" value="SESA DOMAIN-CONTAINING PROTEIN"/>
    <property type="match status" value="1"/>
</dbReference>
<dbReference type="PROSITE" id="PS50088">
    <property type="entry name" value="ANK_REPEAT"/>
    <property type="match status" value="1"/>
</dbReference>
<dbReference type="InterPro" id="IPR002110">
    <property type="entry name" value="Ankyrin_rpt"/>
</dbReference>
<dbReference type="Proteomes" id="UP000182658">
    <property type="component" value="Unassembled WGS sequence"/>
</dbReference>
<feature type="region of interest" description="Disordered" evidence="2">
    <location>
        <begin position="244"/>
        <end position="281"/>
    </location>
</feature>
<dbReference type="Gene3D" id="1.25.40.20">
    <property type="entry name" value="Ankyrin repeat-containing domain"/>
    <property type="match status" value="1"/>
</dbReference>
<evidence type="ECO:0000259" key="3">
    <source>
        <dbReference type="Pfam" id="PF22893"/>
    </source>
</evidence>
<evidence type="ECO:0000256" key="2">
    <source>
        <dbReference type="SAM" id="MobiDB-lite"/>
    </source>
</evidence>
<reference evidence="4 5" key="1">
    <citation type="submission" date="2016-10" db="EMBL/GenBank/DDBJ databases">
        <title>Draft genome sequence of Coniochaeta ligniaria NRRL30616, a lignocellulolytic fungus for bioabatement of inhibitors in plant biomass hydrolysates.</title>
        <authorList>
            <consortium name="DOE Joint Genome Institute"/>
            <person name="Jimenez D.J."/>
            <person name="Hector R.E."/>
            <person name="Riley R."/>
            <person name="Sun H."/>
            <person name="Grigoriev I.V."/>
            <person name="Van Elsas J.D."/>
            <person name="Nichols N.N."/>
        </authorList>
    </citation>
    <scope>NUCLEOTIDE SEQUENCE [LARGE SCALE GENOMIC DNA]</scope>
    <source>
        <strain evidence="4 5">NRRL 30616</strain>
    </source>
</reference>
<evidence type="ECO:0000256" key="1">
    <source>
        <dbReference type="PROSITE-ProRule" id="PRU00023"/>
    </source>
</evidence>
<dbReference type="InParanoid" id="A0A1J7JTQ0"/>